<comment type="caution">
    <text evidence="1">The sequence shown here is derived from an EMBL/GenBank/DDBJ whole genome shotgun (WGS) entry which is preliminary data.</text>
</comment>
<protein>
    <submittedName>
        <fullName evidence="1">SVM family protein</fullName>
    </submittedName>
</protein>
<accession>A0A9K3STG2</accession>
<evidence type="ECO:0000313" key="1">
    <source>
        <dbReference type="EMBL" id="MDO8054588.1"/>
    </source>
</evidence>
<sequence length="105" mass="12355">MMQIKNKIHLLPLFFISYLGLFVLININPVMAMESKLPETSSTQPAHHNLALKEKIINLKQKIYDNTNKIKNKIDNETKKLLEDFIYMLDEITTLMIFRAFINMK</sequence>
<dbReference type="EMBL" id="JAOSIW010000011">
    <property type="protein sequence ID" value="MDO8054588.1"/>
    <property type="molecule type" value="Genomic_DNA"/>
</dbReference>
<dbReference type="RefSeq" id="WP_215419700.1">
    <property type="nucleotide sequence ID" value="NZ_JALQCT010000014.1"/>
</dbReference>
<organism evidence="1 2">
    <name type="scientific">Candidatus Phytoplasma australasiaticum subsp. australasiaticum</name>
    <dbReference type="NCBI Taxonomy" id="2832407"/>
    <lineage>
        <taxon>Bacteria</taxon>
        <taxon>Bacillati</taxon>
        <taxon>Mycoplasmatota</taxon>
        <taxon>Mollicutes</taxon>
        <taxon>Acholeplasmatales</taxon>
        <taxon>Acholeplasmataceae</taxon>
        <taxon>Candidatus Phytoplasma</taxon>
        <taxon>16SrII (Peanut WB group)</taxon>
        <taxon>Candidatus Phytoplasma australasiaticum</taxon>
    </lineage>
</organism>
<reference evidence="1 2" key="1">
    <citation type="journal article" date="2023" name="Int. J. Syst. Evol. Microbiol.">
        <title>The observation of taxonomic boundaries for the 16SrII and 16SrXXV phytoplasmas using genome-based delimitation.</title>
        <authorList>
            <person name="Rodrigues Jardim B."/>
            <person name="Tran-Nguyen L.T.T."/>
            <person name="Gambley C."/>
            <person name="Al-Sadi A.M."/>
            <person name="Al-Subhi A.M."/>
            <person name="Foissac X."/>
            <person name="Salar P."/>
            <person name="Cai H."/>
            <person name="Yang J.Y."/>
            <person name="Davis R."/>
            <person name="Jones L."/>
            <person name="Rodoni B."/>
            <person name="Constable F.E."/>
        </authorList>
    </citation>
    <scope>NUCLEOTIDE SEQUENCE [LARGE SCALE GENOMIC DNA]</scope>
    <source>
        <strain evidence="1">BAWM-OMN-P26</strain>
    </source>
</reference>
<dbReference type="AlphaFoldDB" id="A0A9K3STG2"/>
<proteinExistence type="predicted"/>
<evidence type="ECO:0000313" key="2">
    <source>
        <dbReference type="Proteomes" id="UP001170651"/>
    </source>
</evidence>
<name>A0A9K3STG2_9MOLU</name>
<gene>
    <name evidence="1" type="ORF">OC696_01755</name>
</gene>
<keyword evidence="2" id="KW-1185">Reference proteome</keyword>
<dbReference type="Proteomes" id="UP001170651">
    <property type="component" value="Unassembled WGS sequence"/>
</dbReference>